<reference evidence="2 3" key="1">
    <citation type="journal article" date="2018" name="IMA Fungus">
        <title>IMA Genome-F 9: Draft genome sequence of Annulohypoxylon stygium, Aspergillus mulundensis, Berkeleyomyces basicola (syn. Thielaviopsis basicola), Ceratocystis smalleyi, two Cercospora beticola strains, Coleophoma cylindrospora, Fusarium fracticaudum, Phialophora cf. hyalina, and Morchella septimelata.</title>
        <authorList>
            <person name="Wingfield B.D."/>
            <person name="Bills G.F."/>
            <person name="Dong Y."/>
            <person name="Huang W."/>
            <person name="Nel W.J."/>
            <person name="Swalarsk-Parry B.S."/>
            <person name="Vaghefi N."/>
            <person name="Wilken P.M."/>
            <person name="An Z."/>
            <person name="de Beer Z.W."/>
            <person name="De Vos L."/>
            <person name="Chen L."/>
            <person name="Duong T.A."/>
            <person name="Gao Y."/>
            <person name="Hammerbacher A."/>
            <person name="Kikkert J.R."/>
            <person name="Li Y."/>
            <person name="Li H."/>
            <person name="Li K."/>
            <person name="Li Q."/>
            <person name="Liu X."/>
            <person name="Ma X."/>
            <person name="Naidoo K."/>
            <person name="Pethybridge S.J."/>
            <person name="Sun J."/>
            <person name="Steenkamp E.T."/>
            <person name="van der Nest M.A."/>
            <person name="van Wyk S."/>
            <person name="Wingfield M.J."/>
            <person name="Xiong C."/>
            <person name="Yue Q."/>
            <person name="Zhang X."/>
        </authorList>
    </citation>
    <scope>NUCLEOTIDE SEQUENCE [LARGE SCALE GENOMIC DNA]</scope>
    <source>
        <strain evidence="2 3">BP6252</strain>
    </source>
</reference>
<dbReference type="Pfam" id="PF11374">
    <property type="entry name" value="DUF3176"/>
    <property type="match status" value="1"/>
</dbReference>
<name>A0A3D8SD81_9HELO</name>
<dbReference type="EMBL" id="PDLM01000002">
    <property type="protein sequence ID" value="RDW84296.1"/>
    <property type="molecule type" value="Genomic_DNA"/>
</dbReference>
<keyword evidence="1" id="KW-1133">Transmembrane helix</keyword>
<keyword evidence="3" id="KW-1185">Reference proteome</keyword>
<proteinExistence type="predicted"/>
<keyword evidence="1" id="KW-0472">Membrane</keyword>
<gene>
    <name evidence="2" type="ORF">BP6252_01886</name>
</gene>
<dbReference type="PANTHER" id="PTHR35394">
    <property type="entry name" value="DUF3176 DOMAIN-CONTAINING PROTEIN"/>
    <property type="match status" value="1"/>
</dbReference>
<dbReference type="InterPro" id="IPR021514">
    <property type="entry name" value="DUF3176"/>
</dbReference>
<dbReference type="Proteomes" id="UP000256645">
    <property type="component" value="Unassembled WGS sequence"/>
</dbReference>
<feature type="transmembrane region" description="Helical" evidence="1">
    <location>
        <begin position="536"/>
        <end position="556"/>
    </location>
</feature>
<keyword evidence="1" id="KW-0812">Transmembrane</keyword>
<protein>
    <submittedName>
        <fullName evidence="2">Uncharacterized protein</fullName>
    </submittedName>
</protein>
<dbReference type="STRING" id="1849047.A0A3D8SD81"/>
<comment type="caution">
    <text evidence="2">The sequence shown here is derived from an EMBL/GenBank/DDBJ whole genome shotgun (WGS) entry which is preliminary data.</text>
</comment>
<organism evidence="2 3">
    <name type="scientific">Coleophoma cylindrospora</name>
    <dbReference type="NCBI Taxonomy" id="1849047"/>
    <lineage>
        <taxon>Eukaryota</taxon>
        <taxon>Fungi</taxon>
        <taxon>Dikarya</taxon>
        <taxon>Ascomycota</taxon>
        <taxon>Pezizomycotina</taxon>
        <taxon>Leotiomycetes</taxon>
        <taxon>Helotiales</taxon>
        <taxon>Dermateaceae</taxon>
        <taxon>Coleophoma</taxon>
    </lineage>
</organism>
<accession>A0A3D8SD81</accession>
<feature type="transmembrane region" description="Helical" evidence="1">
    <location>
        <begin position="91"/>
        <end position="111"/>
    </location>
</feature>
<feature type="transmembrane region" description="Helical" evidence="1">
    <location>
        <begin position="123"/>
        <end position="142"/>
    </location>
</feature>
<dbReference type="PANTHER" id="PTHR35394:SF6">
    <property type="entry name" value="DUF3176 DOMAIN-CONTAINING PROTEIN"/>
    <property type="match status" value="1"/>
</dbReference>
<sequence length="620" mass="66541">MAAGNYSPVDGASQVYEIHEIPLNKSRSPSYRKPVLSASTDTFSDTKSQTHLRNLSGSTAASVGKDEDASLRRLLASSAKITVGGSWFREIVCLLVGGASVISIIVVLAVFSDSPLPDWPLSITLNTLIALLVALANAALAVPLSSGFSQLKWVWFKQRPAPLGDMELFDEASRGSWGAARLLGNARGGAIGSFGAVITIVALILGPFSQQVATYPTRSAISSRQATIPAAVNYTGVLPGDTSTGFVPILPMKSAVYSGLFAEAGQSFPSFTCESGNCTYEQYSTLAVCSACVNLTPFLTRYCNGTTDQSQCGWQVPQGALLRDDKDVFSMTSYFPSLAGDMPYTTIIKLIFMGTEAQDGQPLNYNPWATQCTLDYCAQTIDSAIVNGKIRENVTAEIHNNSVVDITNSQGTIPVSISSSENKTLFISEPAMLGIQSWFSTIFTNGSASRNSSFEGLNQAALVVVNLTVGISSGTTYFDTDVVQTFYWDYYEYADGLPKAMSDLASAMTVAFRSFNGAIPIAGIATTLETYVKIRWGWISLPLFVVLATAVFLVLAMTSSSRSGTELWKGSALALLFYGLDHATKVQFGTSGGFEEKKKIMKDVRVRLDDDRNFGSVLRS</sequence>
<evidence type="ECO:0000313" key="2">
    <source>
        <dbReference type="EMBL" id="RDW84296.1"/>
    </source>
</evidence>
<feature type="transmembrane region" description="Helical" evidence="1">
    <location>
        <begin position="190"/>
        <end position="208"/>
    </location>
</feature>
<evidence type="ECO:0000256" key="1">
    <source>
        <dbReference type="SAM" id="Phobius"/>
    </source>
</evidence>
<evidence type="ECO:0000313" key="3">
    <source>
        <dbReference type="Proteomes" id="UP000256645"/>
    </source>
</evidence>
<dbReference type="OrthoDB" id="5376804at2759"/>
<dbReference type="AlphaFoldDB" id="A0A3D8SD81"/>